<keyword evidence="1" id="KW-0732">Signal</keyword>
<dbReference type="VEuPathDB" id="MicrosporidiaDB:THOM_2721"/>
<evidence type="ECO:0000313" key="2">
    <source>
        <dbReference type="EMBL" id="ELQ74358.1"/>
    </source>
</evidence>
<name>L7JSA1_TRAHO</name>
<evidence type="ECO:0000256" key="1">
    <source>
        <dbReference type="SAM" id="SignalP"/>
    </source>
</evidence>
<dbReference type="EMBL" id="JH994045">
    <property type="protein sequence ID" value="ELQ74358.1"/>
    <property type="molecule type" value="Genomic_DNA"/>
</dbReference>
<gene>
    <name evidence="2" type="ORF">THOM_2721</name>
</gene>
<proteinExistence type="predicted"/>
<organism evidence="2 3">
    <name type="scientific">Trachipleistophora hominis</name>
    <name type="common">Microsporidian parasite</name>
    <dbReference type="NCBI Taxonomy" id="72359"/>
    <lineage>
        <taxon>Eukaryota</taxon>
        <taxon>Fungi</taxon>
        <taxon>Fungi incertae sedis</taxon>
        <taxon>Microsporidia</taxon>
        <taxon>Pleistophoridae</taxon>
        <taxon>Trachipleistophora</taxon>
    </lineage>
</organism>
<reference evidence="2 3" key="1">
    <citation type="journal article" date="2012" name="PLoS Pathog.">
        <title>The genome of the obligate intracellular parasite Trachipleistophora hominis: new insights into microsporidian genome dynamics and reductive evolution.</title>
        <authorList>
            <person name="Heinz E."/>
            <person name="Williams T.A."/>
            <person name="Nakjang S."/>
            <person name="Noel C.J."/>
            <person name="Swan D.C."/>
            <person name="Goldberg A.V."/>
            <person name="Harris S.R."/>
            <person name="Weinmaier T."/>
            <person name="Markert S."/>
            <person name="Becher D."/>
            <person name="Bernhardt J."/>
            <person name="Dagan T."/>
            <person name="Hacker C."/>
            <person name="Lucocq J.M."/>
            <person name="Schweder T."/>
            <person name="Rattei T."/>
            <person name="Hall N."/>
            <person name="Hirt R.P."/>
            <person name="Embley T.M."/>
        </authorList>
    </citation>
    <scope>NUCLEOTIDE SEQUENCE [LARGE SCALE GENOMIC DNA]</scope>
</reference>
<feature type="chain" id="PRO_5003978788" evidence="1">
    <location>
        <begin position="23"/>
        <end position="99"/>
    </location>
</feature>
<sequence>MNIKFAVRLVILSLGMIKGASNEEECKSKEMSMLVTAENAKHSLNQKVQLPLWDCSKDVISTTVSEFTYRAIGLRMMEADLLFKRVNVCAAVNDPSGRT</sequence>
<dbReference type="Proteomes" id="UP000011185">
    <property type="component" value="Unassembled WGS sequence"/>
</dbReference>
<dbReference type="InParanoid" id="L7JSA1"/>
<dbReference type="AlphaFoldDB" id="L7JSA1"/>
<keyword evidence="3" id="KW-1185">Reference proteome</keyword>
<evidence type="ECO:0000313" key="3">
    <source>
        <dbReference type="Proteomes" id="UP000011185"/>
    </source>
</evidence>
<dbReference type="HOGENOM" id="CLU_2322003_0_0_1"/>
<feature type="signal peptide" evidence="1">
    <location>
        <begin position="1"/>
        <end position="22"/>
    </location>
</feature>
<accession>L7JSA1</accession>
<protein>
    <submittedName>
        <fullName evidence="2">Uncharacterized protein</fullName>
    </submittedName>
</protein>